<dbReference type="GO" id="GO:0042734">
    <property type="term" value="C:presynaptic membrane"/>
    <property type="evidence" value="ECO:0007669"/>
    <property type="project" value="TreeGrafter"/>
</dbReference>
<feature type="transmembrane region" description="Helical" evidence="2">
    <location>
        <begin position="232"/>
        <end position="250"/>
    </location>
</feature>
<gene>
    <name evidence="3" type="ORF">LSTR_LSTR006176</name>
</gene>
<feature type="compositionally biased region" description="Polar residues" evidence="1">
    <location>
        <begin position="387"/>
        <end position="396"/>
    </location>
</feature>
<evidence type="ECO:0000313" key="3">
    <source>
        <dbReference type="EMBL" id="RZF48209.1"/>
    </source>
</evidence>
<name>A0A482XRX2_LAOST</name>
<accession>A0A482XRX2</accession>
<feature type="region of interest" description="Disordered" evidence="1">
    <location>
        <begin position="374"/>
        <end position="411"/>
    </location>
</feature>
<dbReference type="AlphaFoldDB" id="A0A482XRX2"/>
<dbReference type="GO" id="GO:0070073">
    <property type="term" value="P:clustering of voltage-gated calcium channels"/>
    <property type="evidence" value="ECO:0007669"/>
    <property type="project" value="TreeGrafter"/>
</dbReference>
<reference evidence="3 4" key="1">
    <citation type="journal article" date="2017" name="Gigascience">
        <title>Genome sequence of the small brown planthopper, Laodelphax striatellus.</title>
        <authorList>
            <person name="Zhu J."/>
            <person name="Jiang F."/>
            <person name="Wang X."/>
            <person name="Yang P."/>
            <person name="Bao Y."/>
            <person name="Zhao W."/>
            <person name="Wang W."/>
            <person name="Lu H."/>
            <person name="Wang Q."/>
            <person name="Cui N."/>
            <person name="Li J."/>
            <person name="Chen X."/>
            <person name="Luo L."/>
            <person name="Yu J."/>
            <person name="Kang L."/>
            <person name="Cui F."/>
        </authorList>
    </citation>
    <scope>NUCLEOTIDE SEQUENCE [LARGE SCALE GENOMIC DNA]</scope>
    <source>
        <strain evidence="3">Lst14</strain>
    </source>
</reference>
<keyword evidence="4" id="KW-1185">Reference proteome</keyword>
<dbReference type="FunCoup" id="A0A482XRX2">
    <property type="interactions" value="4"/>
</dbReference>
<sequence>MDECGTFAEKWLCNDFVLTWMDVLLSTLVVGPCVVGFWRGTWEYMIHFENQFPVWWCLYVSTALHLTFTLIRGGLIERFKKGGTLYSVVSRCYIYVFAVCCAMQWRSTWQILEYHIGFDVRLVLVFTVPSLILLLIFRIFGNTLAPPYVIATDFKAEDVFDFPTMFKIPASYAVLPKYDQEPKKSDTRDTWLYVLDCFFSVFVIGTLVVFVWRGCWCLLDMYLFPDREDLSAWGSLIMGYILVFSTFATQPLVKHIVSRISGLLRLVTVDIYLILSFCGTVNVWRGVWNLLNIYFLPDNKVMSYWVTHVACFLFLILINSSNSILVRGVYIDAEEEGAQCVDFPCYYLRLFFQARRRKKLLRQMQKRQVAALVRRKSEGDGLPAPQDQLNNTSNRPRPSIHLPPADPANVV</sequence>
<feature type="transmembrane region" description="Helical" evidence="2">
    <location>
        <begin position="120"/>
        <end position="140"/>
    </location>
</feature>
<keyword evidence="2" id="KW-0812">Transmembrane</keyword>
<dbReference type="OrthoDB" id="45313at2759"/>
<dbReference type="Proteomes" id="UP000291343">
    <property type="component" value="Unassembled WGS sequence"/>
</dbReference>
<dbReference type="GO" id="GO:0007270">
    <property type="term" value="P:neuron-neuron synaptic transmission"/>
    <property type="evidence" value="ECO:0007669"/>
    <property type="project" value="TreeGrafter"/>
</dbReference>
<evidence type="ECO:0000313" key="4">
    <source>
        <dbReference type="Proteomes" id="UP000291343"/>
    </source>
</evidence>
<dbReference type="Pfam" id="PF15993">
    <property type="entry name" value="Fuseless"/>
    <property type="match status" value="1"/>
</dbReference>
<feature type="transmembrane region" description="Helical" evidence="2">
    <location>
        <begin position="302"/>
        <end position="318"/>
    </location>
</feature>
<evidence type="ECO:0008006" key="5">
    <source>
        <dbReference type="Google" id="ProtNLM"/>
    </source>
</evidence>
<feature type="transmembrane region" description="Helical" evidence="2">
    <location>
        <begin position="20"/>
        <end position="40"/>
    </location>
</feature>
<feature type="transmembrane region" description="Helical" evidence="2">
    <location>
        <begin position="52"/>
        <end position="71"/>
    </location>
</feature>
<dbReference type="InterPro" id="IPR032751">
    <property type="entry name" value="Fuseless"/>
</dbReference>
<dbReference type="GO" id="GO:0007274">
    <property type="term" value="P:neuromuscular synaptic transmission"/>
    <property type="evidence" value="ECO:0007669"/>
    <property type="project" value="TreeGrafter"/>
</dbReference>
<protein>
    <recommendedName>
        <fullName evidence="5">Transmembrane protein</fullName>
    </recommendedName>
</protein>
<comment type="caution">
    <text evidence="3">The sequence shown here is derived from an EMBL/GenBank/DDBJ whole genome shotgun (WGS) entry which is preliminary data.</text>
</comment>
<dbReference type="PANTHER" id="PTHR35270:SF2">
    <property type="entry name" value="FUSELESS, ISOFORM A"/>
    <property type="match status" value="1"/>
</dbReference>
<keyword evidence="2" id="KW-1133">Transmembrane helix</keyword>
<dbReference type="PANTHER" id="PTHR35270">
    <property type="entry name" value="FUSELESS, ISOFORM A"/>
    <property type="match status" value="1"/>
</dbReference>
<feature type="transmembrane region" description="Helical" evidence="2">
    <location>
        <begin position="83"/>
        <end position="105"/>
    </location>
</feature>
<proteinExistence type="predicted"/>
<keyword evidence="2" id="KW-0472">Membrane</keyword>
<evidence type="ECO:0000256" key="1">
    <source>
        <dbReference type="SAM" id="MobiDB-lite"/>
    </source>
</evidence>
<organism evidence="3 4">
    <name type="scientific">Laodelphax striatellus</name>
    <name type="common">Small brown planthopper</name>
    <name type="synonym">Delphax striatella</name>
    <dbReference type="NCBI Taxonomy" id="195883"/>
    <lineage>
        <taxon>Eukaryota</taxon>
        <taxon>Metazoa</taxon>
        <taxon>Ecdysozoa</taxon>
        <taxon>Arthropoda</taxon>
        <taxon>Hexapoda</taxon>
        <taxon>Insecta</taxon>
        <taxon>Pterygota</taxon>
        <taxon>Neoptera</taxon>
        <taxon>Paraneoptera</taxon>
        <taxon>Hemiptera</taxon>
        <taxon>Auchenorrhyncha</taxon>
        <taxon>Fulgoroidea</taxon>
        <taxon>Delphacidae</taxon>
        <taxon>Criomorphinae</taxon>
        <taxon>Laodelphax</taxon>
    </lineage>
</organism>
<evidence type="ECO:0000256" key="2">
    <source>
        <dbReference type="SAM" id="Phobius"/>
    </source>
</evidence>
<dbReference type="InParanoid" id="A0A482XRX2"/>
<dbReference type="EMBL" id="QKKF02002619">
    <property type="protein sequence ID" value="RZF48209.1"/>
    <property type="molecule type" value="Genomic_DNA"/>
</dbReference>
<feature type="transmembrane region" description="Helical" evidence="2">
    <location>
        <begin position="191"/>
        <end position="212"/>
    </location>
</feature>
<feature type="transmembrane region" description="Helical" evidence="2">
    <location>
        <begin position="262"/>
        <end position="282"/>
    </location>
</feature>